<keyword evidence="1" id="KW-0812">Transmembrane</keyword>
<accession>A0AAE2YQZ0</accession>
<feature type="transmembrane region" description="Helical" evidence="1">
    <location>
        <begin position="105"/>
        <end position="127"/>
    </location>
</feature>
<gene>
    <name evidence="2" type="ORF">HFQ13_10500</name>
</gene>
<keyword evidence="3" id="KW-1185">Reference proteome</keyword>
<evidence type="ECO:0000313" key="2">
    <source>
        <dbReference type="EMBL" id="MBU2788620.1"/>
    </source>
</evidence>
<proteinExistence type="predicted"/>
<feature type="transmembrane region" description="Helical" evidence="1">
    <location>
        <begin position="20"/>
        <end position="42"/>
    </location>
</feature>
<sequence>MSSLLSPISMIEHASVVITPMIHLVYVASFVIGIYMMGMGGWRMFRYGHLSVEDPKLTVSSIIWSIIIGSGMAALGAIMGAGLLTTMGSATPSPLAYTGPGGSDIATAIVDIMHFMQFLGVLWFATGCRMMYRLNVNQARQDDFHGKAWTHLIGGLGLFDIAGVAVMLANLAGTSLPF</sequence>
<feature type="transmembrane region" description="Helical" evidence="1">
    <location>
        <begin position="148"/>
        <end position="172"/>
    </location>
</feature>
<protein>
    <submittedName>
        <fullName evidence="2">Uncharacterized protein</fullName>
    </submittedName>
</protein>
<organism evidence="2 3">
    <name type="scientific">Igneacidithiobacillus copahuensis</name>
    <dbReference type="NCBI Taxonomy" id="2724909"/>
    <lineage>
        <taxon>Bacteria</taxon>
        <taxon>Pseudomonadati</taxon>
        <taxon>Pseudomonadota</taxon>
        <taxon>Acidithiobacillia</taxon>
        <taxon>Acidithiobacillales</taxon>
        <taxon>Acidithiobacillaceae</taxon>
        <taxon>Igneacidithiobacillus</taxon>
    </lineage>
</organism>
<name>A0AAE2YQZ0_9PROT</name>
<evidence type="ECO:0000256" key="1">
    <source>
        <dbReference type="SAM" id="Phobius"/>
    </source>
</evidence>
<keyword evidence="1" id="KW-0472">Membrane</keyword>
<dbReference type="RefSeq" id="WP_215885675.1">
    <property type="nucleotide sequence ID" value="NZ_JAAXYO010000154.1"/>
</dbReference>
<keyword evidence="1" id="KW-1133">Transmembrane helix</keyword>
<comment type="caution">
    <text evidence="2">The sequence shown here is derived from an EMBL/GenBank/DDBJ whole genome shotgun (WGS) entry which is preliminary data.</text>
</comment>
<dbReference type="AlphaFoldDB" id="A0AAE2YQZ0"/>
<dbReference type="Proteomes" id="UP001197378">
    <property type="component" value="Unassembled WGS sequence"/>
</dbReference>
<dbReference type="EMBL" id="JAAXYO010000154">
    <property type="protein sequence ID" value="MBU2788620.1"/>
    <property type="molecule type" value="Genomic_DNA"/>
</dbReference>
<feature type="transmembrane region" description="Helical" evidence="1">
    <location>
        <begin position="62"/>
        <end position="85"/>
    </location>
</feature>
<reference evidence="2" key="1">
    <citation type="journal article" date="2021" name="ISME J.">
        <title>Genomic evolution of the class Acidithiobacillia: deep-branching Proteobacteria living in extreme acidic conditions.</title>
        <authorList>
            <person name="Moya-Beltran A."/>
            <person name="Beard S."/>
            <person name="Rojas-Villalobos C."/>
            <person name="Issotta F."/>
            <person name="Gallardo Y."/>
            <person name="Ulloa R."/>
            <person name="Giaveno A."/>
            <person name="Degli Esposti M."/>
            <person name="Johnson D.B."/>
            <person name="Quatrini R."/>
        </authorList>
    </citation>
    <scope>NUCLEOTIDE SEQUENCE</scope>
    <source>
        <strain evidence="2">VAN18-1</strain>
    </source>
</reference>
<evidence type="ECO:0000313" key="3">
    <source>
        <dbReference type="Proteomes" id="UP001197378"/>
    </source>
</evidence>